<dbReference type="Proteomes" id="UP001138751">
    <property type="component" value="Unassembled WGS sequence"/>
</dbReference>
<accession>A0A9X9X4P9</accession>
<dbReference type="AlphaFoldDB" id="A0A9X9X4P9"/>
<comment type="caution">
    <text evidence="2">The sequence shown here is derived from an EMBL/GenBank/DDBJ whole genome shotgun (WGS) entry which is preliminary data.</text>
</comment>
<evidence type="ECO:0000256" key="1">
    <source>
        <dbReference type="SAM" id="SignalP"/>
    </source>
</evidence>
<reference evidence="2" key="2">
    <citation type="journal article" date="2021" name="Syst. Appl. Microbiol.">
        <title>Roseomonas hellenica sp. nov., isolated from roots of wild-growing Alkanna tinctoria.</title>
        <authorList>
            <person name="Rat A."/>
            <person name="Naranjo H.D."/>
            <person name="Lebbe L."/>
            <person name="Cnockaert M."/>
            <person name="Krigas N."/>
            <person name="Grigoriadou K."/>
            <person name="Maloupa E."/>
            <person name="Willems A."/>
        </authorList>
    </citation>
    <scope>NUCLEOTIDE SEQUENCE</scope>
    <source>
        <strain evidence="2">LMG 31231</strain>
    </source>
</reference>
<feature type="chain" id="PRO_5040803001" evidence="1">
    <location>
        <begin position="22"/>
        <end position="483"/>
    </location>
</feature>
<dbReference type="EMBL" id="JAAEDM010000148">
    <property type="protein sequence ID" value="MBR0674378.1"/>
    <property type="molecule type" value="Genomic_DNA"/>
</dbReference>
<proteinExistence type="predicted"/>
<gene>
    <name evidence="2" type="ORF">GXW76_24650</name>
</gene>
<feature type="signal peptide" evidence="1">
    <location>
        <begin position="1"/>
        <end position="21"/>
    </location>
</feature>
<evidence type="ECO:0000313" key="3">
    <source>
        <dbReference type="Proteomes" id="UP001138751"/>
    </source>
</evidence>
<name>A0A9X9X4P9_9PROT</name>
<sequence>MRLPSLAMAACLVLSPIIALAQPAPRAAAPQPPREREATIVNQSGQTLRELFAAPPGAAEFGPDLLGADTVPDRGNFRARIGGSQCTVEFRAVFQDGTEERRRQNICQNRRVQFGDPAIPLREATVRNETDTTVLQVFAAPPGTAGRGPDRLGENVIEPGRDFRIRLGRTRDCVFDVVAVFEDGEEETRQAVNLCRGPGVTFGDPGAPRREARVTNASDRTMREFYASARAPLAWGPDRLGTDMVPPGAAFSLRLRGAACLWDMRAVYEDNAEEVKTGVDLCAQREIAFDGSGAPRPPERRVTLVNRHGAMVQEVYLSGSAEEDWGPDRLGEEVLPRGQRREVSARLRECEVDLRVVFEERRAAEERSGINLCEVAIIVLRPGWTLADRLDEGESPDTGPRPGSVRLRNAAAIPVAELYTDAPGAPRGPDRLGRTVLGAGEALDFAPPEGVPCRADLIAVFRDGREVRLPDADLCAGVEVVLQ</sequence>
<keyword evidence="1" id="KW-0732">Signal</keyword>
<keyword evidence="3" id="KW-1185">Reference proteome</keyword>
<evidence type="ECO:0000313" key="2">
    <source>
        <dbReference type="EMBL" id="MBR0674378.1"/>
    </source>
</evidence>
<dbReference type="RefSeq" id="WP_211864793.1">
    <property type="nucleotide sequence ID" value="NZ_JAAEDM010000148.1"/>
</dbReference>
<protein>
    <submittedName>
        <fullName evidence="2">Uncharacterized protein</fullName>
    </submittedName>
</protein>
<reference evidence="2" key="1">
    <citation type="submission" date="2020-01" db="EMBL/GenBank/DDBJ databases">
        <authorList>
            <person name="Rat A."/>
        </authorList>
    </citation>
    <scope>NUCLEOTIDE SEQUENCE</scope>
    <source>
        <strain evidence="2">LMG 31231</strain>
    </source>
</reference>
<organism evidence="2 3">
    <name type="scientific">Neoroseomonas soli</name>
    <dbReference type="NCBI Taxonomy" id="1081025"/>
    <lineage>
        <taxon>Bacteria</taxon>
        <taxon>Pseudomonadati</taxon>
        <taxon>Pseudomonadota</taxon>
        <taxon>Alphaproteobacteria</taxon>
        <taxon>Acetobacterales</taxon>
        <taxon>Acetobacteraceae</taxon>
        <taxon>Neoroseomonas</taxon>
    </lineage>
</organism>